<dbReference type="GeneID" id="89455337"/>
<dbReference type="RefSeq" id="WP_075171386.1">
    <property type="nucleotide sequence ID" value="NZ_CAXHZV010000012.1"/>
</dbReference>
<comment type="caution">
    <text evidence="2">The sequence shown here is derived from an EMBL/GenBank/DDBJ whole genome shotgun (WGS) entry which is preliminary data.</text>
</comment>
<evidence type="ECO:0000313" key="3">
    <source>
        <dbReference type="EMBL" id="MDP2521939.1"/>
    </source>
</evidence>
<sequence>MMDHKETSNNEVDSTPLTHSKNVNRGRRKLFGAGLAAPVIFTMSSRTAWGGALCAPSAFNSATFASHHPSESVACQEAAGRSATYWRDNAMLWPAEYLADYETSLASSAEEDDIILECSASVSTWGEDNGYYVDADTDLVFCRSPASFNQIFNVSIFDDKVTLLEVLRNKTGVNSPLGNDIEASAVAALLNAADGQITLGEPTTSYAVDKVLAIFTALLNGNGYTMSTGQVVYWANDPNGVGFTLYDYFDGSYV</sequence>
<proteinExistence type="predicted"/>
<evidence type="ECO:0000313" key="5">
    <source>
        <dbReference type="Proteomes" id="UP001177341"/>
    </source>
</evidence>
<feature type="region of interest" description="Disordered" evidence="1">
    <location>
        <begin position="1"/>
        <end position="23"/>
    </location>
</feature>
<organism evidence="2 4">
    <name type="scientific">Neptunomonas phycophila</name>
    <dbReference type="NCBI Taxonomy" id="1572645"/>
    <lineage>
        <taxon>Bacteria</taxon>
        <taxon>Pseudomonadati</taxon>
        <taxon>Pseudomonadota</taxon>
        <taxon>Gammaproteobacteria</taxon>
        <taxon>Oceanospirillales</taxon>
        <taxon>Oceanospirillaceae</taxon>
        <taxon>Neptunomonas</taxon>
    </lineage>
</organism>
<dbReference type="Proteomes" id="UP001169862">
    <property type="component" value="Unassembled WGS sequence"/>
</dbReference>
<evidence type="ECO:0000256" key="1">
    <source>
        <dbReference type="SAM" id="MobiDB-lite"/>
    </source>
</evidence>
<evidence type="ECO:0000313" key="2">
    <source>
        <dbReference type="EMBL" id="MDO6454461.1"/>
    </source>
</evidence>
<dbReference type="AlphaFoldDB" id="A0AAW7XJP7"/>
<protein>
    <submittedName>
        <fullName evidence="2">Uncharacterized protein</fullName>
    </submittedName>
</protein>
<dbReference type="EMBL" id="JAUYVO010000003">
    <property type="protein sequence ID" value="MDP2521939.1"/>
    <property type="molecule type" value="Genomic_DNA"/>
</dbReference>
<evidence type="ECO:0000313" key="4">
    <source>
        <dbReference type="Proteomes" id="UP001169862"/>
    </source>
</evidence>
<feature type="compositionally biased region" description="Polar residues" evidence="1">
    <location>
        <begin position="9"/>
        <end position="21"/>
    </location>
</feature>
<gene>
    <name evidence="2" type="ORF">Q4490_12875</name>
    <name evidence="3" type="ORF">Q8W30_05080</name>
</gene>
<accession>A0AAW7XJP7</accession>
<name>A0AAW7XJP7_9GAMM</name>
<keyword evidence="5" id="KW-1185">Reference proteome</keyword>
<reference evidence="2" key="1">
    <citation type="submission" date="2023-07" db="EMBL/GenBank/DDBJ databases">
        <title>Genome content predicts the carbon catabolic preferences of heterotrophic bacteria.</title>
        <authorList>
            <person name="Gralka M."/>
        </authorList>
    </citation>
    <scope>NUCLEOTIDE SEQUENCE</scope>
    <source>
        <strain evidence="3">5G01</strain>
        <strain evidence="2">I2M16</strain>
    </source>
</reference>
<dbReference type="EMBL" id="JAUOPG010000008">
    <property type="protein sequence ID" value="MDO6454461.1"/>
    <property type="molecule type" value="Genomic_DNA"/>
</dbReference>
<dbReference type="Proteomes" id="UP001177341">
    <property type="component" value="Unassembled WGS sequence"/>
</dbReference>